<dbReference type="EMBL" id="JAHQIW010003054">
    <property type="protein sequence ID" value="KAJ1357161.1"/>
    <property type="molecule type" value="Genomic_DNA"/>
</dbReference>
<reference evidence="1" key="1">
    <citation type="submission" date="2021-06" db="EMBL/GenBank/DDBJ databases">
        <title>Parelaphostrongylus tenuis whole genome reference sequence.</title>
        <authorList>
            <person name="Garwood T.J."/>
            <person name="Larsen P.A."/>
            <person name="Fountain-Jones N.M."/>
            <person name="Garbe J.R."/>
            <person name="Macchietto M.G."/>
            <person name="Kania S.A."/>
            <person name="Gerhold R.W."/>
            <person name="Richards J.E."/>
            <person name="Wolf T.M."/>
        </authorList>
    </citation>
    <scope>NUCLEOTIDE SEQUENCE</scope>
    <source>
        <strain evidence="1">MNPRO001-30</strain>
        <tissue evidence="1">Meninges</tissue>
    </source>
</reference>
<sequence>MSATYLKLVLERQVCESNWKSCEQQKNLSIILMIDKGSFTNAGSGKPGEQFVELRLVLSIPQWQRLYQNRCSCFPQCRLMPFISMDVKISQDQNEPILKKLQLDKTQEENLNLVRKVNFATCAAERNEKPTTSPRATKSIKGVAHVKDDDLCANFCESTVIIEILLAAPAAAVQLAMMMAVRLSMRTLCVSSLMTNLVSFLLSEIPERGCSQGHVMRSQVVDKEFERESRASVNYPKTQRKKLTILQAVDDINEGEVLVRQQIRL</sequence>
<evidence type="ECO:0000313" key="2">
    <source>
        <dbReference type="Proteomes" id="UP001196413"/>
    </source>
</evidence>
<accession>A0AAD5QSD7</accession>
<protein>
    <submittedName>
        <fullName evidence="1">Uncharacterized protein</fullName>
    </submittedName>
</protein>
<dbReference type="Proteomes" id="UP001196413">
    <property type="component" value="Unassembled WGS sequence"/>
</dbReference>
<gene>
    <name evidence="1" type="ORF">KIN20_015233</name>
</gene>
<evidence type="ECO:0000313" key="1">
    <source>
        <dbReference type="EMBL" id="KAJ1357161.1"/>
    </source>
</evidence>
<comment type="caution">
    <text evidence="1">The sequence shown here is derived from an EMBL/GenBank/DDBJ whole genome shotgun (WGS) entry which is preliminary data.</text>
</comment>
<name>A0AAD5QSD7_PARTN</name>
<proteinExistence type="predicted"/>
<dbReference type="AlphaFoldDB" id="A0AAD5QSD7"/>
<organism evidence="1 2">
    <name type="scientific">Parelaphostrongylus tenuis</name>
    <name type="common">Meningeal worm</name>
    <dbReference type="NCBI Taxonomy" id="148309"/>
    <lineage>
        <taxon>Eukaryota</taxon>
        <taxon>Metazoa</taxon>
        <taxon>Ecdysozoa</taxon>
        <taxon>Nematoda</taxon>
        <taxon>Chromadorea</taxon>
        <taxon>Rhabditida</taxon>
        <taxon>Rhabditina</taxon>
        <taxon>Rhabditomorpha</taxon>
        <taxon>Strongyloidea</taxon>
        <taxon>Metastrongylidae</taxon>
        <taxon>Parelaphostrongylus</taxon>
    </lineage>
</organism>
<keyword evidence="2" id="KW-1185">Reference proteome</keyword>